<proteinExistence type="predicted"/>
<feature type="transmembrane region" description="Helical" evidence="5">
    <location>
        <begin position="44"/>
        <end position="62"/>
    </location>
</feature>
<protein>
    <submittedName>
        <fullName evidence="7">TlpA disulfide reductase family protein</fullName>
    </submittedName>
</protein>
<evidence type="ECO:0000313" key="8">
    <source>
        <dbReference type="Proteomes" id="UP001500227"/>
    </source>
</evidence>
<dbReference type="RefSeq" id="WP_345371315.1">
    <property type="nucleotide sequence ID" value="NZ_BAABKD010000011.1"/>
</dbReference>
<feature type="transmembrane region" description="Helical" evidence="5">
    <location>
        <begin position="82"/>
        <end position="100"/>
    </location>
</feature>
<dbReference type="InterPro" id="IPR013766">
    <property type="entry name" value="Thioredoxin_domain"/>
</dbReference>
<evidence type="ECO:0000256" key="1">
    <source>
        <dbReference type="ARBA" id="ARBA00004196"/>
    </source>
</evidence>
<dbReference type="PANTHER" id="PTHR42852:SF6">
    <property type="entry name" value="THIOL:DISULFIDE INTERCHANGE PROTEIN DSBE"/>
    <property type="match status" value="1"/>
</dbReference>
<dbReference type="PROSITE" id="PS51352">
    <property type="entry name" value="THIOREDOXIN_2"/>
    <property type="match status" value="1"/>
</dbReference>
<feature type="domain" description="Thioredoxin" evidence="6">
    <location>
        <begin position="132"/>
        <end position="268"/>
    </location>
</feature>
<dbReference type="CDD" id="cd02966">
    <property type="entry name" value="TlpA_like_family"/>
    <property type="match status" value="1"/>
</dbReference>
<dbReference type="InterPro" id="IPR036249">
    <property type="entry name" value="Thioredoxin-like_sf"/>
</dbReference>
<dbReference type="Gene3D" id="3.40.30.10">
    <property type="entry name" value="Glutaredoxin"/>
    <property type="match status" value="1"/>
</dbReference>
<dbReference type="Pfam" id="PF01790">
    <property type="entry name" value="LGT"/>
    <property type="match status" value="1"/>
</dbReference>
<reference evidence="8" key="1">
    <citation type="journal article" date="2019" name="Int. J. Syst. Evol. Microbiol.">
        <title>The Global Catalogue of Microorganisms (GCM) 10K type strain sequencing project: providing services to taxonomists for standard genome sequencing and annotation.</title>
        <authorList>
            <consortium name="The Broad Institute Genomics Platform"/>
            <consortium name="The Broad Institute Genome Sequencing Center for Infectious Disease"/>
            <person name="Wu L."/>
            <person name="Ma J."/>
        </authorList>
    </citation>
    <scope>NUCLEOTIDE SEQUENCE [LARGE SCALE GENOMIC DNA]</scope>
    <source>
        <strain evidence="8">JCM 18423</strain>
    </source>
</reference>
<gene>
    <name evidence="7" type="ORF">GCM10023337_18470</name>
</gene>
<feature type="transmembrane region" description="Helical" evidence="5">
    <location>
        <begin position="107"/>
        <end position="131"/>
    </location>
</feature>
<dbReference type="InterPro" id="IPR050553">
    <property type="entry name" value="Thioredoxin_ResA/DsbE_sf"/>
</dbReference>
<keyword evidence="2" id="KW-0201">Cytochrome c-type biogenesis</keyword>
<dbReference type="PANTHER" id="PTHR42852">
    <property type="entry name" value="THIOL:DISULFIDE INTERCHANGE PROTEIN DSBE"/>
    <property type="match status" value="1"/>
</dbReference>
<keyword evidence="8" id="KW-1185">Reference proteome</keyword>
<dbReference type="InterPro" id="IPR000866">
    <property type="entry name" value="AhpC/TSA"/>
</dbReference>
<accession>A0ABP9M9W7</accession>
<evidence type="ECO:0000256" key="3">
    <source>
        <dbReference type="ARBA" id="ARBA00023157"/>
    </source>
</evidence>
<name>A0ABP9M9W7_9BURK</name>
<evidence type="ECO:0000256" key="2">
    <source>
        <dbReference type="ARBA" id="ARBA00022748"/>
    </source>
</evidence>
<sequence length="268" mass="30033">MQVITLGPLSMNASLLFALLALMLMFFVAGYLGKKQQQNIESTLWWITLGAVLVGRLSFVARFWTDYRGDWVAIINLRDGGFMWQAALVFAVVLMMALVWRRPPLRHGVFCSVGAAAVTFGLLWGGFSLWAPSPAQQMPKIQLVDLENKAVSLVEYEGKPVVLNLWASWCPPCRREMPVLEAAQQSHPDLHFVFANQAETAQIVQQYLDTESLKLENVLLDKNTQLAELIQSRGLPTTLFIDAQGRIQSYRMGELSQATLNAYLSTLK</sequence>
<keyword evidence="4" id="KW-0676">Redox-active center</keyword>
<dbReference type="InterPro" id="IPR017937">
    <property type="entry name" value="Thioredoxin_CS"/>
</dbReference>
<dbReference type="SUPFAM" id="SSF52833">
    <property type="entry name" value="Thioredoxin-like"/>
    <property type="match status" value="1"/>
</dbReference>
<evidence type="ECO:0000256" key="4">
    <source>
        <dbReference type="ARBA" id="ARBA00023284"/>
    </source>
</evidence>
<keyword evidence="5" id="KW-0472">Membrane</keyword>
<comment type="caution">
    <text evidence="7">The sequence shown here is derived from an EMBL/GenBank/DDBJ whole genome shotgun (WGS) entry which is preliminary data.</text>
</comment>
<comment type="subcellular location">
    <subcellularLocation>
        <location evidence="1">Cell envelope</location>
    </subcellularLocation>
</comment>
<dbReference type="Proteomes" id="UP001500227">
    <property type="component" value="Unassembled WGS sequence"/>
</dbReference>
<evidence type="ECO:0000259" key="6">
    <source>
        <dbReference type="PROSITE" id="PS51352"/>
    </source>
</evidence>
<feature type="transmembrane region" description="Helical" evidence="5">
    <location>
        <begin position="12"/>
        <end position="32"/>
    </location>
</feature>
<dbReference type="Pfam" id="PF00578">
    <property type="entry name" value="AhpC-TSA"/>
    <property type="match status" value="1"/>
</dbReference>
<keyword evidence="3" id="KW-1015">Disulfide bond</keyword>
<dbReference type="InterPro" id="IPR001640">
    <property type="entry name" value="Lgt"/>
</dbReference>
<keyword evidence="5" id="KW-0812">Transmembrane</keyword>
<dbReference type="PROSITE" id="PS00194">
    <property type="entry name" value="THIOREDOXIN_1"/>
    <property type="match status" value="1"/>
</dbReference>
<dbReference type="EMBL" id="BAABKD010000011">
    <property type="protein sequence ID" value="GAA5091931.1"/>
    <property type="molecule type" value="Genomic_DNA"/>
</dbReference>
<evidence type="ECO:0000313" key="7">
    <source>
        <dbReference type="EMBL" id="GAA5091931.1"/>
    </source>
</evidence>
<keyword evidence="5" id="KW-1133">Transmembrane helix</keyword>
<evidence type="ECO:0000256" key="5">
    <source>
        <dbReference type="SAM" id="Phobius"/>
    </source>
</evidence>
<organism evidence="7 8">
    <name type="scientific">Paenalcaligenes hermetiae</name>
    <dbReference type="NCBI Taxonomy" id="1157987"/>
    <lineage>
        <taxon>Bacteria</taxon>
        <taxon>Pseudomonadati</taxon>
        <taxon>Pseudomonadota</taxon>
        <taxon>Betaproteobacteria</taxon>
        <taxon>Burkholderiales</taxon>
        <taxon>Alcaligenaceae</taxon>
        <taxon>Paenalcaligenes</taxon>
    </lineage>
</organism>